<evidence type="ECO:0000256" key="6">
    <source>
        <dbReference type="ARBA" id="ARBA00022833"/>
    </source>
</evidence>
<dbReference type="InterPro" id="IPR030873">
    <property type="entry name" value="Protease_BepA"/>
</dbReference>
<dbReference type="InterPro" id="IPR051156">
    <property type="entry name" value="Mito/Outer_Membr_Metalloprot"/>
</dbReference>
<organism evidence="10 11">
    <name type="scientific">Celerinatantimonas diazotrophica</name>
    <dbReference type="NCBI Taxonomy" id="412034"/>
    <lineage>
        <taxon>Bacteria</taxon>
        <taxon>Pseudomonadati</taxon>
        <taxon>Pseudomonadota</taxon>
        <taxon>Gammaproteobacteria</taxon>
        <taxon>Celerinatantimonadaceae</taxon>
        <taxon>Celerinatantimonas</taxon>
    </lineage>
</organism>
<dbReference type="Pfam" id="PF13174">
    <property type="entry name" value="TPR_6"/>
    <property type="match status" value="1"/>
</dbReference>
<sequence>MFIISLQSWADSTSLPEIGIVGSQALSIAQEKQYGDAYMRAMRASTQIVQDPLLENYINQLGHRLVAHADNVLLPFHFFLVNDSSINAAAFLGGYVKVNTGTVVMAQTQSQLASVMAHEISHVTQRHIARSLEKSAAASHLTLAGLLGSFIVAIANPMAGIAAMQTTMAASIQHQINYTRQNEYEADHIGMQVLHRSGFNPHAMVDFFSLLASKYRYSSKPPAWLVDHPLTSQRIADAQSRASQYPNKYIAPSLDFQMAKARIQVRFDDLDPDQAYSLFHNQLENHNYRLKDAALYGLTLALFAQKRYEKAHELIEKLAKKHPQSMYILDTQSDIDIAMKKTAKAVKRLQNAYQRYPDNRIVIINLAAAYMANKQDAKASQLLDRYLREHQNDLLGWQTLIEAYQHQHLTAKMQQARGEYFALRGQYTQGINELRNALRTTSNPLAKARIKARIKEFKASQKQLEQLQHL</sequence>
<comment type="function">
    <text evidence="8">Functions as both a chaperone and a metalloprotease. Maintains the integrity of the outer membrane by promoting either the assembly or the elimination of outer membrane proteins, depending on their folding state.</text>
</comment>
<dbReference type="OrthoDB" id="9810445at2"/>
<dbReference type="GO" id="GO:0051603">
    <property type="term" value="P:proteolysis involved in protein catabolic process"/>
    <property type="evidence" value="ECO:0007669"/>
    <property type="project" value="TreeGrafter"/>
</dbReference>
<dbReference type="GO" id="GO:0016020">
    <property type="term" value="C:membrane"/>
    <property type="evidence" value="ECO:0007669"/>
    <property type="project" value="InterPro"/>
</dbReference>
<dbReference type="InterPro" id="IPR019734">
    <property type="entry name" value="TPR_rpt"/>
</dbReference>
<feature type="binding site" evidence="8">
    <location>
        <position position="183"/>
    </location>
    <ligand>
        <name>Zn(2+)</name>
        <dbReference type="ChEBI" id="CHEBI:29105"/>
        <note>catalytic</note>
    </ligand>
</feature>
<gene>
    <name evidence="10" type="ORF">EV690_0852</name>
</gene>
<dbReference type="EC" id="3.4.-.-" evidence="8"/>
<dbReference type="InterPro" id="IPR011990">
    <property type="entry name" value="TPR-like_helical_dom_sf"/>
</dbReference>
<evidence type="ECO:0000313" key="11">
    <source>
        <dbReference type="Proteomes" id="UP000295565"/>
    </source>
</evidence>
<dbReference type="CDD" id="cd07333">
    <property type="entry name" value="M48C_bepA_like"/>
    <property type="match status" value="1"/>
</dbReference>
<keyword evidence="4 8" id="KW-0574">Periplasm</keyword>
<dbReference type="RefSeq" id="WP_131911676.1">
    <property type="nucleotide sequence ID" value="NZ_OU594967.1"/>
</dbReference>
<evidence type="ECO:0000259" key="9">
    <source>
        <dbReference type="Pfam" id="PF01435"/>
    </source>
</evidence>
<dbReference type="PANTHER" id="PTHR22726:SF1">
    <property type="entry name" value="METALLOENDOPEPTIDASE OMA1, MITOCHONDRIAL"/>
    <property type="match status" value="1"/>
</dbReference>
<dbReference type="GO" id="GO:0008270">
    <property type="term" value="F:zinc ion binding"/>
    <property type="evidence" value="ECO:0007669"/>
    <property type="project" value="UniProtKB-UniRule"/>
</dbReference>
<keyword evidence="11" id="KW-1185">Reference proteome</keyword>
<dbReference type="PANTHER" id="PTHR22726">
    <property type="entry name" value="METALLOENDOPEPTIDASE OMA1"/>
    <property type="match status" value="1"/>
</dbReference>
<comment type="subcellular location">
    <subcellularLocation>
        <location evidence="8">Periplasm</location>
    </subcellularLocation>
</comment>
<feature type="active site" evidence="8">
    <location>
        <position position="119"/>
    </location>
</feature>
<feature type="binding site" evidence="8">
    <location>
        <position position="118"/>
    </location>
    <ligand>
        <name>Zn(2+)</name>
        <dbReference type="ChEBI" id="CHEBI:29105"/>
        <note>catalytic</note>
    </ligand>
</feature>
<comment type="similarity">
    <text evidence="8">Belongs to the peptidase M48 family. BepA subfamily.</text>
</comment>
<evidence type="ECO:0000256" key="3">
    <source>
        <dbReference type="ARBA" id="ARBA00022729"/>
    </source>
</evidence>
<keyword evidence="5 8" id="KW-0378">Hydrolase</keyword>
<feature type="active site" description="Proton donor" evidence="8">
    <location>
        <position position="187"/>
    </location>
</feature>
<keyword evidence="2 8" id="KW-0479">Metal-binding</keyword>
<dbReference type="InterPro" id="IPR001915">
    <property type="entry name" value="Peptidase_M48"/>
</dbReference>
<dbReference type="Pfam" id="PF14559">
    <property type="entry name" value="TPR_19"/>
    <property type="match status" value="1"/>
</dbReference>
<keyword evidence="3 8" id="KW-0732">Signal</keyword>
<evidence type="ECO:0000313" key="10">
    <source>
        <dbReference type="EMBL" id="TCK58713.1"/>
    </source>
</evidence>
<feature type="binding site" evidence="8">
    <location>
        <position position="122"/>
    </location>
    <ligand>
        <name>Zn(2+)</name>
        <dbReference type="ChEBI" id="CHEBI:29105"/>
        <note>catalytic</note>
    </ligand>
</feature>
<dbReference type="EMBL" id="SMGD01000011">
    <property type="protein sequence ID" value="TCK58713.1"/>
    <property type="molecule type" value="Genomic_DNA"/>
</dbReference>
<evidence type="ECO:0000256" key="5">
    <source>
        <dbReference type="ARBA" id="ARBA00022801"/>
    </source>
</evidence>
<evidence type="ECO:0000256" key="7">
    <source>
        <dbReference type="ARBA" id="ARBA00023049"/>
    </source>
</evidence>
<evidence type="ECO:0000256" key="1">
    <source>
        <dbReference type="ARBA" id="ARBA00022670"/>
    </source>
</evidence>
<keyword evidence="1 8" id="KW-0645">Protease</keyword>
<evidence type="ECO:0000256" key="8">
    <source>
        <dbReference type="HAMAP-Rule" id="MF_00997"/>
    </source>
</evidence>
<keyword evidence="7 8" id="KW-0482">Metalloprotease</keyword>
<proteinExistence type="inferred from homology"/>
<dbReference type="Proteomes" id="UP000295565">
    <property type="component" value="Unassembled WGS sequence"/>
</dbReference>
<reference evidence="10 11" key="1">
    <citation type="submission" date="2019-03" db="EMBL/GenBank/DDBJ databases">
        <title>Genomic Encyclopedia of Type Strains, Phase IV (KMG-IV): sequencing the most valuable type-strain genomes for metagenomic binning, comparative biology and taxonomic classification.</title>
        <authorList>
            <person name="Goeker M."/>
        </authorList>
    </citation>
    <scope>NUCLEOTIDE SEQUENCE [LARGE SCALE GENOMIC DNA]</scope>
    <source>
        <strain evidence="10 11">DSM 18577</strain>
    </source>
</reference>
<protein>
    <recommendedName>
        <fullName evidence="8">Putative beta-barrel assembly-enhancing protease</fullName>
        <ecNumber evidence="8">3.4.-.-</ecNumber>
    </recommendedName>
</protein>
<dbReference type="GO" id="GO:0004222">
    <property type="term" value="F:metalloendopeptidase activity"/>
    <property type="evidence" value="ECO:0007669"/>
    <property type="project" value="InterPro"/>
</dbReference>
<feature type="domain" description="Peptidase M48" evidence="9">
    <location>
        <begin position="53"/>
        <end position="241"/>
    </location>
</feature>
<comment type="cofactor">
    <cofactor evidence="8">
        <name>Zn(2+)</name>
        <dbReference type="ChEBI" id="CHEBI:29105"/>
    </cofactor>
    <text evidence="8">Binds 1 zinc ion per subunit.</text>
</comment>
<comment type="caution">
    <text evidence="10">The sequence shown here is derived from an EMBL/GenBank/DDBJ whole genome shotgun (WGS) entry which is preliminary data.</text>
</comment>
<accession>A0A4R1K4Q3</accession>
<dbReference type="AlphaFoldDB" id="A0A4R1K4Q3"/>
<evidence type="ECO:0000256" key="4">
    <source>
        <dbReference type="ARBA" id="ARBA00022764"/>
    </source>
</evidence>
<evidence type="ECO:0000256" key="2">
    <source>
        <dbReference type="ARBA" id="ARBA00022723"/>
    </source>
</evidence>
<dbReference type="GO" id="GO:0042597">
    <property type="term" value="C:periplasmic space"/>
    <property type="evidence" value="ECO:0007669"/>
    <property type="project" value="UniProtKB-SubCell"/>
</dbReference>
<dbReference type="HAMAP" id="MF_00997">
    <property type="entry name" value="Protease_BepA"/>
    <property type="match status" value="1"/>
</dbReference>
<dbReference type="Gene3D" id="3.30.2010.10">
    <property type="entry name" value="Metalloproteases ('zincins'), catalytic domain"/>
    <property type="match status" value="1"/>
</dbReference>
<dbReference type="Pfam" id="PF01435">
    <property type="entry name" value="Peptidase_M48"/>
    <property type="match status" value="1"/>
</dbReference>
<dbReference type="Gene3D" id="1.25.40.10">
    <property type="entry name" value="Tetratricopeptide repeat domain"/>
    <property type="match status" value="1"/>
</dbReference>
<dbReference type="SUPFAM" id="SSF48452">
    <property type="entry name" value="TPR-like"/>
    <property type="match status" value="1"/>
</dbReference>
<keyword evidence="6 8" id="KW-0862">Zinc</keyword>
<name>A0A4R1K4Q3_9GAMM</name>